<dbReference type="SUPFAM" id="SSF53474">
    <property type="entry name" value="alpha/beta-Hydrolases"/>
    <property type="match status" value="1"/>
</dbReference>
<name>A0A4S4LK56_9AGAM</name>
<keyword evidence="3" id="KW-1185">Reference proteome</keyword>
<protein>
    <recommendedName>
        <fullName evidence="1">AB hydrolase-1 domain-containing protein</fullName>
    </recommendedName>
</protein>
<sequence>MVSTLVVNDAGTELSYVDSGAPSKSVYITVFAVHGMVFTSPVFQKVQGLALKAGLRFVAINRRNYPGSSPFTPDELNVIMQGTDEQKDAYMKARGHEIATFIDLFVQKHNLPPISDDGKTGGVVILGWSLGNSMSMASIANLDTLPTDVQSRFASRVRTLIMHGSFFLMLNLPMHIVLPDIPEPSPIILGLPSPPQHWAPLLNTSMPEELRVPAFTQWITGYFQHGDLSKRDLNDLSYVLHATFRPPTIFNMSAEQYKDIVSEGPNAAVDTPFMVNFIPQLLASYRKTCYDGSVRTSLPKMKVWFLTGDMTASLGPAALWAVEDDDKERGGGFVTCKMIPGANHFVHWDDPEVTLKVYLECIMG</sequence>
<dbReference type="AlphaFoldDB" id="A0A4S4LK56"/>
<proteinExistence type="predicted"/>
<dbReference type="Proteomes" id="UP000310158">
    <property type="component" value="Unassembled WGS sequence"/>
</dbReference>
<comment type="caution">
    <text evidence="2">The sequence shown here is derived from an EMBL/GenBank/DDBJ whole genome shotgun (WGS) entry which is preliminary data.</text>
</comment>
<dbReference type="EMBL" id="SGPL01000459">
    <property type="protein sequence ID" value="THH12476.1"/>
    <property type="molecule type" value="Genomic_DNA"/>
</dbReference>
<organism evidence="2 3">
    <name type="scientific">Bondarzewia mesenterica</name>
    <dbReference type="NCBI Taxonomy" id="1095465"/>
    <lineage>
        <taxon>Eukaryota</taxon>
        <taxon>Fungi</taxon>
        <taxon>Dikarya</taxon>
        <taxon>Basidiomycota</taxon>
        <taxon>Agaricomycotina</taxon>
        <taxon>Agaricomycetes</taxon>
        <taxon>Russulales</taxon>
        <taxon>Bondarzewiaceae</taxon>
        <taxon>Bondarzewia</taxon>
    </lineage>
</organism>
<reference evidence="2 3" key="1">
    <citation type="submission" date="2019-02" db="EMBL/GenBank/DDBJ databases">
        <title>Genome sequencing of the rare red list fungi Bondarzewia mesenterica.</title>
        <authorList>
            <person name="Buettner E."/>
            <person name="Kellner H."/>
        </authorList>
    </citation>
    <scope>NUCLEOTIDE SEQUENCE [LARGE SCALE GENOMIC DNA]</scope>
    <source>
        <strain evidence="2 3">DSM 108281</strain>
    </source>
</reference>
<evidence type="ECO:0000259" key="1">
    <source>
        <dbReference type="Pfam" id="PF12697"/>
    </source>
</evidence>
<accession>A0A4S4LK56</accession>
<feature type="domain" description="AB hydrolase-1" evidence="1">
    <location>
        <begin position="32"/>
        <end position="354"/>
    </location>
</feature>
<evidence type="ECO:0000313" key="2">
    <source>
        <dbReference type="EMBL" id="THH12476.1"/>
    </source>
</evidence>
<dbReference type="Gene3D" id="3.40.50.1820">
    <property type="entry name" value="alpha/beta hydrolase"/>
    <property type="match status" value="1"/>
</dbReference>
<dbReference type="InterPro" id="IPR029058">
    <property type="entry name" value="AB_hydrolase_fold"/>
</dbReference>
<dbReference type="Pfam" id="PF12697">
    <property type="entry name" value="Abhydrolase_6"/>
    <property type="match status" value="1"/>
</dbReference>
<gene>
    <name evidence="2" type="ORF">EW146_g7663</name>
</gene>
<evidence type="ECO:0000313" key="3">
    <source>
        <dbReference type="Proteomes" id="UP000310158"/>
    </source>
</evidence>
<dbReference type="InterPro" id="IPR000073">
    <property type="entry name" value="AB_hydrolase_1"/>
</dbReference>
<dbReference type="OrthoDB" id="3251587at2759"/>